<dbReference type="InterPro" id="IPR000182">
    <property type="entry name" value="GNAT_dom"/>
</dbReference>
<comment type="caution">
    <text evidence="4">The sequence shown here is derived from an EMBL/GenBank/DDBJ whole genome shotgun (WGS) entry which is preliminary data.</text>
</comment>
<evidence type="ECO:0000259" key="3">
    <source>
        <dbReference type="PROSITE" id="PS51186"/>
    </source>
</evidence>
<protein>
    <submittedName>
        <fullName evidence="4">Ribosomal protein S18 acetylase RimI-like enzyme</fullName>
    </submittedName>
</protein>
<evidence type="ECO:0000313" key="4">
    <source>
        <dbReference type="EMBL" id="MBB6579090.1"/>
    </source>
</evidence>
<accession>A0ABR6RIT7</accession>
<name>A0ABR6RIT7_9BURK</name>
<reference evidence="4 5" key="1">
    <citation type="submission" date="2020-08" db="EMBL/GenBank/DDBJ databases">
        <title>Functional genomics of gut bacteria from endangered species of beetles.</title>
        <authorList>
            <person name="Carlos-Shanley C."/>
        </authorList>
    </citation>
    <scope>NUCLEOTIDE SEQUENCE [LARGE SCALE GENOMIC DNA]</scope>
    <source>
        <strain evidence="4 5">S00124</strain>
    </source>
</reference>
<organism evidence="4 5">
    <name type="scientific">Comamonas odontotermitis</name>
    <dbReference type="NCBI Taxonomy" id="379895"/>
    <lineage>
        <taxon>Bacteria</taxon>
        <taxon>Pseudomonadati</taxon>
        <taxon>Pseudomonadota</taxon>
        <taxon>Betaproteobacteria</taxon>
        <taxon>Burkholderiales</taxon>
        <taxon>Comamonadaceae</taxon>
        <taxon>Comamonas</taxon>
    </lineage>
</organism>
<dbReference type="PROSITE" id="PS51186">
    <property type="entry name" value="GNAT"/>
    <property type="match status" value="1"/>
</dbReference>
<dbReference type="CDD" id="cd04301">
    <property type="entry name" value="NAT_SF"/>
    <property type="match status" value="1"/>
</dbReference>
<dbReference type="InterPro" id="IPR050832">
    <property type="entry name" value="Bact_Acetyltransf"/>
</dbReference>
<keyword evidence="1" id="KW-0808">Transferase</keyword>
<sequence>MADNKAMRFSAPDSNDSRIIRPLALADLEGLMQVQEACYGRHYMESAEVYRARIASRMQCSLVAVQGDTVLAYLAAYRSALGRVTPIHGAFEDYEAPDTLYLHDMAVSPDCAGQGLASALLDALWHSARSWSPRHSALVSVQGSQDYWRRKGYALHTGLSDADAAAVRGYGEDAVYMVQPYSGQGC</sequence>
<dbReference type="Pfam" id="PF00583">
    <property type="entry name" value="Acetyltransf_1"/>
    <property type="match status" value="1"/>
</dbReference>
<dbReference type="EMBL" id="JACHKZ010000023">
    <property type="protein sequence ID" value="MBB6579090.1"/>
    <property type="molecule type" value="Genomic_DNA"/>
</dbReference>
<evidence type="ECO:0000256" key="2">
    <source>
        <dbReference type="ARBA" id="ARBA00023315"/>
    </source>
</evidence>
<evidence type="ECO:0000313" key="5">
    <source>
        <dbReference type="Proteomes" id="UP000562492"/>
    </source>
</evidence>
<dbReference type="Proteomes" id="UP000562492">
    <property type="component" value="Unassembled WGS sequence"/>
</dbReference>
<proteinExistence type="predicted"/>
<feature type="domain" description="N-acetyltransferase" evidence="3">
    <location>
        <begin position="18"/>
        <end position="182"/>
    </location>
</feature>
<dbReference type="InterPro" id="IPR016181">
    <property type="entry name" value="Acyl_CoA_acyltransferase"/>
</dbReference>
<keyword evidence="2" id="KW-0012">Acyltransferase</keyword>
<evidence type="ECO:0000256" key="1">
    <source>
        <dbReference type="ARBA" id="ARBA00022679"/>
    </source>
</evidence>
<dbReference type="RefSeq" id="WP_224150772.1">
    <property type="nucleotide sequence ID" value="NZ_CP083451.1"/>
</dbReference>
<gene>
    <name evidence="4" type="ORF">HNP33_003200</name>
</gene>
<dbReference type="SUPFAM" id="SSF55729">
    <property type="entry name" value="Acyl-CoA N-acyltransferases (Nat)"/>
    <property type="match status" value="1"/>
</dbReference>
<keyword evidence="5" id="KW-1185">Reference proteome</keyword>
<dbReference type="PANTHER" id="PTHR43877">
    <property type="entry name" value="AMINOALKYLPHOSPHONATE N-ACETYLTRANSFERASE-RELATED-RELATED"/>
    <property type="match status" value="1"/>
</dbReference>
<dbReference type="Gene3D" id="3.40.630.30">
    <property type="match status" value="1"/>
</dbReference>